<dbReference type="PANTHER" id="PTHR45615:SF80">
    <property type="entry name" value="GRIP DOMAIN-CONTAINING PROTEIN"/>
    <property type="match status" value="1"/>
</dbReference>
<feature type="compositionally biased region" description="Basic and acidic residues" evidence="1">
    <location>
        <begin position="441"/>
        <end position="456"/>
    </location>
</feature>
<dbReference type="PROSITE" id="PS00845">
    <property type="entry name" value="CAP_GLY_1"/>
    <property type="match status" value="1"/>
</dbReference>
<protein>
    <submittedName>
        <fullName evidence="3">Protein CBG10142</fullName>
    </submittedName>
</protein>
<dbReference type="FunFam" id="2.30.30.190:FF:000024">
    <property type="entry name" value="CAP-Gly domain-containing linker protein 1 homolog"/>
    <property type="match status" value="1"/>
</dbReference>
<dbReference type="GO" id="GO:0008017">
    <property type="term" value="F:microtubule binding"/>
    <property type="evidence" value="ECO:0007669"/>
    <property type="project" value="EnsemblMetazoa"/>
</dbReference>
<dbReference type="OMA" id="MSVPMVQ"/>
<evidence type="ECO:0000313" key="3">
    <source>
        <dbReference type="EMBL" id="CAP29640.2"/>
    </source>
</evidence>
<dbReference type="InParanoid" id="A8XAH2"/>
<gene>
    <name evidence="5" type="primary">clip-1</name>
    <name evidence="3 5" type="ORF">CBG10142</name>
    <name evidence="3" type="ORF">CBG_10142</name>
</gene>
<dbReference type="eggNOG" id="KOG4568">
    <property type="taxonomic scope" value="Eukaryota"/>
</dbReference>
<feature type="compositionally biased region" description="Polar residues" evidence="1">
    <location>
        <begin position="874"/>
        <end position="885"/>
    </location>
</feature>
<dbReference type="STRING" id="6238.A8XAH2"/>
<feature type="compositionally biased region" description="Polar residues" evidence="1">
    <location>
        <begin position="525"/>
        <end position="542"/>
    </location>
</feature>
<dbReference type="EMBL" id="HE601459">
    <property type="protein sequence ID" value="CAP29640.2"/>
    <property type="molecule type" value="Genomic_DNA"/>
</dbReference>
<dbReference type="PROSITE" id="PS50245">
    <property type="entry name" value="CAP_GLY_2"/>
    <property type="match status" value="1"/>
</dbReference>
<feature type="compositionally biased region" description="Basic and acidic residues" evidence="1">
    <location>
        <begin position="495"/>
        <end position="505"/>
    </location>
</feature>
<proteinExistence type="predicted"/>
<feature type="compositionally biased region" description="Polar residues" evidence="1">
    <location>
        <begin position="326"/>
        <end position="347"/>
    </location>
</feature>
<feature type="compositionally biased region" description="Low complexity" evidence="1">
    <location>
        <begin position="860"/>
        <end position="872"/>
    </location>
</feature>
<evidence type="ECO:0000259" key="2">
    <source>
        <dbReference type="PROSITE" id="PS50245"/>
    </source>
</evidence>
<feature type="region of interest" description="Disordered" evidence="1">
    <location>
        <begin position="854"/>
        <end position="893"/>
    </location>
</feature>
<dbReference type="Proteomes" id="UP000008549">
    <property type="component" value="Unassembled WGS sequence"/>
</dbReference>
<sequence length="961" mass="107335">MNKSHLGTADNPQEVVTAHDIGRLVDVVNVGKGFLRYVGPIHGKEGLFCGIELLEPNGKHDGSFQGVSYFIATPQHGIFAPIFRVTLDADERPKQQPPPNPSNRLSRSALPALQLRNPLTQGRKPEDDVMSTSVYISSSGTKPITIPKQCRPPETDPMQMSMFSDMMDGSMVSHRHFSNGSWSDIGESMITSNCTFTVRKGVSLKIQIFKKMKMFQPPLPMDDDTDLMSVPMVQSVFNIDREALRREEQLQSSVVLGESRIGVEHLPIIEDENELETPLVETRTLPIPNDVNANLSKNLSPTNPFIQDTLPPILETPKVEVRENGNMDTPTSQQSPAASGGSMVSQESDSRKEETTKSDKNPPVQPVKQQKMEEKVEKPTKKKDELPAPPPPPKFPVKAKAPSKHQLMMEQLKASIEAEKNKPKKEVKSRVSLLPPPAPKPQKENKEGGEMTETPRRSISKTPLKTVNAKAKTSPAPPVERVKKERKPLYTPPPAKERVEKEKKPPTKAIVSPPSTGDKKPVVSSIPSTSSAPKGTYPTSSFAGGKIQAPRKASTASSVTKKKKPIDEKEKLARLHESIRAFDAIMIVMSQQNEANEKKLGHISEQYEKKTSELGDLKKMLDEARRKFEADVEQMKSNNQQVIRNHANTVESMQKAHETQNAEKNKESERNLEDERARREAEILAMNNRHQKVVACLDEKIAEAEKQCEQLSADKKTLQAALANDCDHRNQMLTKEISSLQTALEMKSAEMKDLRQKNQNLSLQVDEIPLKELEISKWKHKSNEYKQMLDQKINGEKILVQQIEDLRRKQIHDEEEKEAMKRSFDLMQFKYENGDDPNVTSVMSAPMECRFGTPTKVQFRSRSSASGSRPISMAASNGDQRLSTSSHHDDSMNRSTISMYTSHIRLPENHADDVIYAPDEIISSRSGSISQRLAIAIEDDGEPILKSESRNASDSGIGLVM</sequence>
<dbReference type="Pfam" id="PF01302">
    <property type="entry name" value="CAP_GLY"/>
    <property type="match status" value="1"/>
</dbReference>
<reference evidence="3 4" key="1">
    <citation type="journal article" date="2003" name="PLoS Biol.">
        <title>The genome sequence of Caenorhabditis briggsae: a platform for comparative genomics.</title>
        <authorList>
            <person name="Stein L.D."/>
            <person name="Bao Z."/>
            <person name="Blasiar D."/>
            <person name="Blumenthal T."/>
            <person name="Brent M.R."/>
            <person name="Chen N."/>
            <person name="Chinwalla A."/>
            <person name="Clarke L."/>
            <person name="Clee C."/>
            <person name="Coghlan A."/>
            <person name="Coulson A."/>
            <person name="D'Eustachio P."/>
            <person name="Fitch D.H."/>
            <person name="Fulton L.A."/>
            <person name="Fulton R.E."/>
            <person name="Griffiths-Jones S."/>
            <person name="Harris T.W."/>
            <person name="Hillier L.W."/>
            <person name="Kamath R."/>
            <person name="Kuwabara P.E."/>
            <person name="Mardis E.R."/>
            <person name="Marra M.A."/>
            <person name="Miner T.L."/>
            <person name="Minx P."/>
            <person name="Mullikin J.C."/>
            <person name="Plumb R.W."/>
            <person name="Rogers J."/>
            <person name="Schein J.E."/>
            <person name="Sohrmann M."/>
            <person name="Spieth J."/>
            <person name="Stajich J.E."/>
            <person name="Wei C."/>
            <person name="Willey D."/>
            <person name="Wilson R.K."/>
            <person name="Durbin R."/>
            <person name="Waterston R.H."/>
        </authorList>
    </citation>
    <scope>NUCLEOTIDE SEQUENCE [LARGE SCALE GENOMIC DNA]</scope>
    <source>
        <strain evidence="3 4">AF16</strain>
    </source>
</reference>
<dbReference type="Gene3D" id="2.30.30.190">
    <property type="entry name" value="CAP Gly-rich-like domain"/>
    <property type="match status" value="1"/>
</dbReference>
<dbReference type="HOGENOM" id="CLU_296349_0_0_1"/>
<dbReference type="GO" id="GO:0006997">
    <property type="term" value="P:nucleus organization"/>
    <property type="evidence" value="ECO:0007669"/>
    <property type="project" value="EnsemblMetazoa"/>
</dbReference>
<dbReference type="PANTHER" id="PTHR45615">
    <property type="entry name" value="MYOSIN HEAVY CHAIN, NON-MUSCLE"/>
    <property type="match status" value="1"/>
</dbReference>
<dbReference type="InterPro" id="IPR036859">
    <property type="entry name" value="CAP-Gly_dom_sf"/>
</dbReference>
<dbReference type="AlphaFoldDB" id="A8XAH2"/>
<dbReference type="WormBase" id="CBG10142a">
    <property type="protein sequence ID" value="CBP43711"/>
    <property type="gene ID" value="WBGene00031608"/>
    <property type="gene designation" value="Cbr-clip-1"/>
</dbReference>
<dbReference type="SMART" id="SM01052">
    <property type="entry name" value="CAP_GLY"/>
    <property type="match status" value="1"/>
</dbReference>
<keyword evidence="4" id="KW-1185">Reference proteome</keyword>
<evidence type="ECO:0000313" key="4">
    <source>
        <dbReference type="Proteomes" id="UP000008549"/>
    </source>
</evidence>
<feature type="domain" description="CAP-Gly" evidence="2">
    <location>
        <begin position="39"/>
        <end position="81"/>
    </location>
</feature>
<reference evidence="3 4" key="2">
    <citation type="journal article" date="2011" name="PLoS Genet.">
        <title>Caenorhabditis briggsae recombinant inbred line genotypes reveal inter-strain incompatibility and the evolution of recombination.</title>
        <authorList>
            <person name="Ross J.A."/>
            <person name="Koboldt D.C."/>
            <person name="Staisch J.E."/>
            <person name="Chamberlin H.M."/>
            <person name="Gupta B.P."/>
            <person name="Miller R.D."/>
            <person name="Baird S.E."/>
            <person name="Haag E.S."/>
        </authorList>
    </citation>
    <scope>NUCLEOTIDE SEQUENCE [LARGE SCALE GENOMIC DNA]</scope>
    <source>
        <strain evidence="3 4">AF16</strain>
    </source>
</reference>
<dbReference type="SUPFAM" id="SSF74924">
    <property type="entry name" value="Cap-Gly domain"/>
    <property type="match status" value="1"/>
</dbReference>
<accession>A8XAH2</accession>
<feature type="region of interest" description="Disordered" evidence="1">
    <location>
        <begin position="652"/>
        <end position="677"/>
    </location>
</feature>
<name>A8XAH2_CAEBR</name>
<organism evidence="3 4">
    <name type="scientific">Caenorhabditis briggsae</name>
    <dbReference type="NCBI Taxonomy" id="6238"/>
    <lineage>
        <taxon>Eukaryota</taxon>
        <taxon>Metazoa</taxon>
        <taxon>Ecdysozoa</taxon>
        <taxon>Nematoda</taxon>
        <taxon>Chromadorea</taxon>
        <taxon>Rhabditida</taxon>
        <taxon>Rhabditina</taxon>
        <taxon>Rhabditomorpha</taxon>
        <taxon>Rhabditoidea</taxon>
        <taxon>Rhabditidae</taxon>
        <taxon>Peloderinae</taxon>
        <taxon>Caenorhabditis</taxon>
    </lineage>
</organism>
<feature type="compositionally biased region" description="Basic and acidic residues" evidence="1">
    <location>
        <begin position="416"/>
        <end position="429"/>
    </location>
</feature>
<feature type="region of interest" description="Disordered" evidence="1">
    <location>
        <begin position="91"/>
        <end position="128"/>
    </location>
</feature>
<feature type="region of interest" description="Disordered" evidence="1">
    <location>
        <begin position="323"/>
        <end position="571"/>
    </location>
</feature>
<feature type="compositionally biased region" description="Basic and acidic residues" evidence="1">
    <location>
        <begin position="654"/>
        <end position="677"/>
    </location>
</feature>
<feature type="compositionally biased region" description="Basic and acidic residues" evidence="1">
    <location>
        <begin position="348"/>
        <end position="360"/>
    </location>
</feature>
<dbReference type="FunCoup" id="A8XAH2">
    <property type="interactions" value="1"/>
</dbReference>
<dbReference type="GO" id="GO:0051647">
    <property type="term" value="P:nucleus localization"/>
    <property type="evidence" value="ECO:0007669"/>
    <property type="project" value="EnsemblMetazoa"/>
</dbReference>
<evidence type="ECO:0000313" key="5">
    <source>
        <dbReference type="WormBase" id="CBG10142a"/>
    </source>
</evidence>
<evidence type="ECO:0000256" key="1">
    <source>
        <dbReference type="SAM" id="MobiDB-lite"/>
    </source>
</evidence>
<feature type="compositionally biased region" description="Basic and acidic residues" evidence="1">
    <location>
        <begin position="370"/>
        <end position="386"/>
    </location>
</feature>
<dbReference type="InterPro" id="IPR000938">
    <property type="entry name" value="CAP-Gly_domain"/>
</dbReference>
<dbReference type="GO" id="GO:0005635">
    <property type="term" value="C:nuclear envelope"/>
    <property type="evidence" value="ECO:0007669"/>
    <property type="project" value="EnsemblMetazoa"/>
</dbReference>